<keyword evidence="2" id="KW-0436">Ligase</keyword>
<dbReference type="SUPFAM" id="SSF56801">
    <property type="entry name" value="Acetyl-CoA synthetase-like"/>
    <property type="match status" value="1"/>
</dbReference>
<dbReference type="Proteomes" id="UP000529637">
    <property type="component" value="Unassembled WGS sequence"/>
</dbReference>
<evidence type="ECO:0000259" key="3">
    <source>
        <dbReference type="Pfam" id="PF00501"/>
    </source>
</evidence>
<organism evidence="5 6">
    <name type="scientific">Piscinibacter koreensis</name>
    <dbReference type="NCBI Taxonomy" id="2742824"/>
    <lineage>
        <taxon>Bacteria</taxon>
        <taxon>Pseudomonadati</taxon>
        <taxon>Pseudomonadota</taxon>
        <taxon>Betaproteobacteria</taxon>
        <taxon>Burkholderiales</taxon>
        <taxon>Sphaerotilaceae</taxon>
        <taxon>Piscinibacter</taxon>
    </lineage>
</organism>
<dbReference type="PANTHER" id="PTHR43767">
    <property type="entry name" value="LONG-CHAIN-FATTY-ACID--COA LIGASE"/>
    <property type="match status" value="1"/>
</dbReference>
<dbReference type="Gene3D" id="3.40.50.12780">
    <property type="entry name" value="N-terminal domain of ligase-like"/>
    <property type="match status" value="1"/>
</dbReference>
<evidence type="ECO:0000259" key="4">
    <source>
        <dbReference type="Pfam" id="PF13193"/>
    </source>
</evidence>
<dbReference type="InterPro" id="IPR045851">
    <property type="entry name" value="AMP-bd_C_sf"/>
</dbReference>
<dbReference type="PANTHER" id="PTHR43767:SF10">
    <property type="entry name" value="SURFACTIN SYNTHASE SUBUNIT 1"/>
    <property type="match status" value="1"/>
</dbReference>
<dbReference type="InterPro" id="IPR025110">
    <property type="entry name" value="AMP-bd_C"/>
</dbReference>
<name>A0A7Y6NQ47_9BURK</name>
<comment type="similarity">
    <text evidence="1">Belongs to the ATP-dependent AMP-binding enzyme family.</text>
</comment>
<dbReference type="Pfam" id="PF00501">
    <property type="entry name" value="AMP-binding"/>
    <property type="match status" value="1"/>
</dbReference>
<reference evidence="5 6" key="1">
    <citation type="submission" date="2020-06" db="EMBL/GenBank/DDBJ databases">
        <title>Schlegella sp. ID0723 isolated from air conditioner.</title>
        <authorList>
            <person name="Kim D.Y."/>
            <person name="Kim D.-U."/>
        </authorList>
    </citation>
    <scope>NUCLEOTIDE SEQUENCE [LARGE SCALE GENOMIC DNA]</scope>
    <source>
        <strain evidence="5 6">ID0723</strain>
    </source>
</reference>
<feature type="domain" description="AMP-dependent synthetase/ligase" evidence="3">
    <location>
        <begin position="10"/>
        <end position="370"/>
    </location>
</feature>
<evidence type="ECO:0000256" key="1">
    <source>
        <dbReference type="ARBA" id="ARBA00006432"/>
    </source>
</evidence>
<dbReference type="EMBL" id="JABWMJ010000007">
    <property type="protein sequence ID" value="NUZ07303.1"/>
    <property type="molecule type" value="Genomic_DNA"/>
</dbReference>
<comment type="caution">
    <text evidence="5">The sequence shown here is derived from an EMBL/GenBank/DDBJ whole genome shotgun (WGS) entry which is preliminary data.</text>
</comment>
<dbReference type="AlphaFoldDB" id="A0A7Y6NQ47"/>
<keyword evidence="6" id="KW-1185">Reference proteome</keyword>
<gene>
    <name evidence="5" type="ORF">HQN59_16190</name>
</gene>
<feature type="domain" description="AMP-binding enzyme C-terminal" evidence="4">
    <location>
        <begin position="420"/>
        <end position="495"/>
    </location>
</feature>
<dbReference type="InterPro" id="IPR050237">
    <property type="entry name" value="ATP-dep_AMP-bd_enzyme"/>
</dbReference>
<evidence type="ECO:0000313" key="5">
    <source>
        <dbReference type="EMBL" id="NUZ07303.1"/>
    </source>
</evidence>
<dbReference type="Gene3D" id="3.30.300.30">
    <property type="match status" value="1"/>
</dbReference>
<sequence length="511" mass="54915">MKFGSFLASHALRMGEKDAVVSGGERIGFAELEASTNRIAHGLRAAGVEVGDRVALYLPNGIAFVQAFIGIIKAGALVVPVNLPLSVPEIAHLLTDCEPKAAFIGSSTAAAYARAAEGRPRIVRIGADAACAADLTLAALMARGQDEPLDLPYAADDCMVAYTSGTTGRAKGVVLTQSNFVFVNGYLNGYHWRLGADDVQLCTTPLAHRTAMARLMNMILHGSTLVVMARFDAAEATRLVRDEKVTVFGMVPTVGRMMLPEIEAHPEHFASVRVMTVTGEAFPLDVKRRLADALPQVRFYSFLAQTECGAITGLDSSEAFSHPTSVGRPWPGVDVRVVDADGRTLPTGEAGEIWVRSGTPGLYSTMRCYFRRPEETAATIRDGWLATGDVGRFDADGYLYLMDRKKDMVLSGGYNIYSKEVEMALMSHPAVADAAVIGVPDPAFGEAVCAYVELERGASVDAEALIAHCREQIASYKKPKHLLFVEALPRTSTGKVQKAVLREQYAARTAA</sequence>
<dbReference type="GO" id="GO:0016877">
    <property type="term" value="F:ligase activity, forming carbon-sulfur bonds"/>
    <property type="evidence" value="ECO:0007669"/>
    <property type="project" value="UniProtKB-ARBA"/>
</dbReference>
<evidence type="ECO:0000256" key="2">
    <source>
        <dbReference type="ARBA" id="ARBA00022598"/>
    </source>
</evidence>
<dbReference type="InterPro" id="IPR042099">
    <property type="entry name" value="ANL_N_sf"/>
</dbReference>
<evidence type="ECO:0000313" key="6">
    <source>
        <dbReference type="Proteomes" id="UP000529637"/>
    </source>
</evidence>
<proteinExistence type="inferred from homology"/>
<protein>
    <submittedName>
        <fullName evidence="5">AMP-binding protein</fullName>
    </submittedName>
</protein>
<dbReference type="Pfam" id="PF13193">
    <property type="entry name" value="AMP-binding_C"/>
    <property type="match status" value="1"/>
</dbReference>
<accession>A0A7Y6NQ47</accession>
<dbReference type="InterPro" id="IPR000873">
    <property type="entry name" value="AMP-dep_synth/lig_dom"/>
</dbReference>
<dbReference type="RefSeq" id="WP_176070148.1">
    <property type="nucleotide sequence ID" value="NZ_JABWMJ010000007.1"/>
</dbReference>
<dbReference type="FunFam" id="3.30.300.30:FF:000008">
    <property type="entry name" value="2,3-dihydroxybenzoate-AMP ligase"/>
    <property type="match status" value="1"/>
</dbReference>